<evidence type="ECO:0000313" key="3">
    <source>
        <dbReference type="EMBL" id="MBM4628022.1"/>
    </source>
</evidence>
<sequence length="52" mass="5320">MADYSTTTDANGRYCITGTSALVSTVTSGGYVKLETPGSGTTPANQWESTGI</sequence>
<evidence type="ECO:0000313" key="2">
    <source>
        <dbReference type="EMBL" id="MBM4628020.1"/>
    </source>
</evidence>
<name>A0AAP2AN84_RHOHA</name>
<proteinExistence type="predicted"/>
<dbReference type="RefSeq" id="WP_157349024.1">
    <property type="nucleotide sequence ID" value="NZ_AP025268.1"/>
</dbReference>
<gene>
    <name evidence="1" type="ORF">GS453_07100</name>
    <name evidence="2" type="ORF">GS453_14395</name>
    <name evidence="3" type="ORF">GS453_14410</name>
</gene>
<protein>
    <submittedName>
        <fullName evidence="3">Uncharacterized protein</fullName>
    </submittedName>
</protein>
<dbReference type="EMBL" id="WUXD01000016">
    <property type="protein sequence ID" value="MBM4628022.1"/>
    <property type="molecule type" value="Genomic_DNA"/>
</dbReference>
<evidence type="ECO:0000313" key="4">
    <source>
        <dbReference type="Proteomes" id="UP000738270"/>
    </source>
</evidence>
<comment type="caution">
    <text evidence="3">The sequence shown here is derived from an EMBL/GenBank/DDBJ whole genome shotgun (WGS) entry which is preliminary data.</text>
</comment>
<dbReference type="EMBL" id="WUXD01000002">
    <property type="protein sequence ID" value="MBM4626642.1"/>
    <property type="molecule type" value="Genomic_DNA"/>
</dbReference>
<dbReference type="AlphaFoldDB" id="A0AAP2AN84"/>
<dbReference type="Proteomes" id="UP000738270">
    <property type="component" value="Unassembled WGS sequence"/>
</dbReference>
<dbReference type="EMBL" id="WUXD01000016">
    <property type="protein sequence ID" value="MBM4628020.1"/>
    <property type="molecule type" value="Genomic_DNA"/>
</dbReference>
<accession>A0AAP2AN84</accession>
<organism evidence="3 4">
    <name type="scientific">Rhodococcus hoagii</name>
    <name type="common">Corynebacterium equii</name>
    <dbReference type="NCBI Taxonomy" id="43767"/>
    <lineage>
        <taxon>Bacteria</taxon>
        <taxon>Bacillati</taxon>
        <taxon>Actinomycetota</taxon>
        <taxon>Actinomycetes</taxon>
        <taxon>Mycobacteriales</taxon>
        <taxon>Nocardiaceae</taxon>
        <taxon>Prescottella</taxon>
    </lineage>
</organism>
<evidence type="ECO:0000313" key="1">
    <source>
        <dbReference type="EMBL" id="MBM4626642.1"/>
    </source>
</evidence>
<reference evidence="3" key="1">
    <citation type="submission" date="2019-11" db="EMBL/GenBank/DDBJ databases">
        <title>Spread of Macrolides and rifampicin resistant Rhodococcus equi in clinical isolates in the USA.</title>
        <authorList>
            <person name="Alvarez-Narvaez S."/>
            <person name="Huber L."/>
            <person name="Cohen N.D."/>
            <person name="Slovis N."/>
            <person name="Greiter M."/>
            <person name="Giguere S."/>
            <person name="Hart K."/>
        </authorList>
    </citation>
    <scope>NUCLEOTIDE SEQUENCE</scope>
    <source>
        <strain evidence="3">Lh_38</strain>
    </source>
</reference>